<keyword evidence="10" id="KW-0408">Iron</keyword>
<dbReference type="InterPro" id="IPR015955">
    <property type="entry name" value="Lactate_DH/Glyco_Ohase_4_C"/>
</dbReference>
<keyword evidence="6 10" id="KW-0464">Manganese</keyword>
<sequence>MAKPKIVIIGAGSTVFTPGLIADLTRSESLHDAEVVLVDIDPRAVEVMVKLARRLADQKGVALRVEGTTDRRQALPGADFVTTTIAVGGARAWERDLRIPERYGIYQTVGDSVGPGGVSRALRHVPELVAIARDMEELCPQAWLLNYTNPLSVNVRAVRKATSIRCVGLCHGILHTRRAIAQDLGVPPDELHLVAAGVNHLSWVLDMRYRGEDVYPRFRHLVAQRLREPERWASRDPYGGLQRVSATLMEVYGLYPSPGDRHVAEFFPYFLRVEGGQLAYGLQPGLDLTNDILAGKGSLWDHLRAEAEGTAPIDPSLLDEAREGERAVSIMEAILRDRPQHELAVNVPNEGLIPNLPPEGIVEVPGVVSGYGVRGVAVGELPEGIAAVLSARIHQQELTVDAALTGDRELALQAMLADPLVQDVEAARAMLDELLETHARYLPQFAL</sequence>
<feature type="domain" description="Glycosyl hydrolase family 4 C-terminal" evidence="13">
    <location>
        <begin position="196"/>
        <end position="421"/>
    </location>
</feature>
<dbReference type="InterPro" id="IPR036291">
    <property type="entry name" value="NAD(P)-bd_dom_sf"/>
</dbReference>
<accession>D1CID4</accession>
<dbReference type="eggNOG" id="COG1486">
    <property type="taxonomic scope" value="Bacteria"/>
</dbReference>
<comment type="cofactor">
    <cofactor evidence="1">
        <name>Mn(2+)</name>
        <dbReference type="ChEBI" id="CHEBI:29035"/>
    </cofactor>
</comment>
<dbReference type="PANTHER" id="PTHR32092:SF6">
    <property type="entry name" value="ALPHA-GALACTOSIDASE"/>
    <property type="match status" value="1"/>
</dbReference>
<keyword evidence="10" id="KW-0533">Nickel</keyword>
<dbReference type="GO" id="GO:0016616">
    <property type="term" value="F:oxidoreductase activity, acting on the CH-OH group of donors, NAD or NADP as acceptor"/>
    <property type="evidence" value="ECO:0007669"/>
    <property type="project" value="InterPro"/>
</dbReference>
<keyword evidence="7" id="KW-0119">Carbohydrate metabolism</keyword>
<dbReference type="SUPFAM" id="SSF51735">
    <property type="entry name" value="NAD(P)-binding Rossmann-fold domains"/>
    <property type="match status" value="1"/>
</dbReference>
<comment type="similarity">
    <text evidence="2 12">Belongs to the glycosyl hydrolase 4 family.</text>
</comment>
<evidence type="ECO:0000259" key="13">
    <source>
        <dbReference type="Pfam" id="PF11975"/>
    </source>
</evidence>
<dbReference type="Pfam" id="PF02056">
    <property type="entry name" value="Glyco_hydro_4"/>
    <property type="match status" value="1"/>
</dbReference>
<dbReference type="PANTHER" id="PTHR32092">
    <property type="entry name" value="6-PHOSPHO-BETA-GLUCOSIDASE-RELATED"/>
    <property type="match status" value="1"/>
</dbReference>
<dbReference type="AlphaFoldDB" id="D1CID4"/>
<dbReference type="GO" id="GO:0046872">
    <property type="term" value="F:metal ion binding"/>
    <property type="evidence" value="ECO:0007669"/>
    <property type="project" value="UniProtKB-KW"/>
</dbReference>
<evidence type="ECO:0000313" key="14">
    <source>
        <dbReference type="EMBL" id="ACZ43505.1"/>
    </source>
</evidence>
<dbReference type="EMBL" id="CP001826">
    <property type="protein sequence ID" value="ACZ43505.1"/>
    <property type="molecule type" value="Genomic_DNA"/>
</dbReference>
<dbReference type="RefSeq" id="WP_012876536.1">
    <property type="nucleotide sequence ID" value="NC_013526.1"/>
</dbReference>
<dbReference type="InterPro" id="IPR022616">
    <property type="entry name" value="Glyco_hydro_4_C"/>
</dbReference>
<dbReference type="Gene3D" id="3.90.1820.10">
    <property type="entry name" value="AglA-like glucosidase"/>
    <property type="match status" value="1"/>
</dbReference>
<feature type="site" description="Increases basicity of active site Tyr" evidence="11">
    <location>
        <position position="111"/>
    </location>
</feature>
<keyword evidence="3 10" id="KW-0479">Metal-binding</keyword>
<dbReference type="STRING" id="525904.Tter_2617"/>
<evidence type="ECO:0000256" key="12">
    <source>
        <dbReference type="RuleBase" id="RU361152"/>
    </source>
</evidence>
<dbReference type="KEGG" id="ttr:Tter_2617"/>
<dbReference type="GO" id="GO:0004553">
    <property type="term" value="F:hydrolase activity, hydrolyzing O-glycosyl compounds"/>
    <property type="evidence" value="ECO:0007669"/>
    <property type="project" value="InterPro"/>
</dbReference>
<protein>
    <submittedName>
        <fullName evidence="14">Glycoside hydrolase family 4</fullName>
    </submittedName>
</protein>
<keyword evidence="15" id="KW-1185">Reference proteome</keyword>
<dbReference type="Proteomes" id="UP000000323">
    <property type="component" value="Chromosome 2"/>
</dbReference>
<keyword evidence="8 12" id="KW-0326">Glycosidase</keyword>
<feature type="binding site" evidence="10">
    <location>
        <position position="200"/>
    </location>
    <ligand>
        <name>Mn(2+)</name>
        <dbReference type="ChEBI" id="CHEBI:29035"/>
    </ligand>
</feature>
<dbReference type="GO" id="GO:0005975">
    <property type="term" value="P:carbohydrate metabolic process"/>
    <property type="evidence" value="ECO:0007669"/>
    <property type="project" value="InterPro"/>
</dbReference>
<reference evidence="15" key="1">
    <citation type="journal article" date="2010" name="Stand. Genomic Sci.">
        <title>Complete genome sequence of 'Thermobaculum terrenum' type strain (YNP1).</title>
        <authorList>
            <person name="Kiss H."/>
            <person name="Cleland D."/>
            <person name="Lapidus A."/>
            <person name="Lucas S."/>
            <person name="Glavina Del Rio T."/>
            <person name="Nolan M."/>
            <person name="Tice H."/>
            <person name="Han C."/>
            <person name="Goodwin L."/>
            <person name="Pitluck S."/>
            <person name="Liolios K."/>
            <person name="Ivanova N."/>
            <person name="Mavromatis K."/>
            <person name="Ovchinnikova G."/>
            <person name="Pati A."/>
            <person name="Chen A."/>
            <person name="Palaniappan K."/>
            <person name="Land M."/>
            <person name="Hauser L."/>
            <person name="Chang Y."/>
            <person name="Jeffries C."/>
            <person name="Lu M."/>
            <person name="Brettin T."/>
            <person name="Detter J."/>
            <person name="Goker M."/>
            <person name="Tindall B."/>
            <person name="Beck B."/>
            <person name="McDermott T."/>
            <person name="Woyke T."/>
            <person name="Bristow J."/>
            <person name="Eisen J."/>
            <person name="Markowitz V."/>
            <person name="Hugenholtz P."/>
            <person name="Kyrpides N."/>
            <person name="Klenk H."/>
            <person name="Cheng J."/>
        </authorList>
    </citation>
    <scope>NUCLEOTIDE SEQUENCE [LARGE SCALE GENOMIC DNA]</scope>
    <source>
        <strain evidence="15">ATCC BAA-798 / YNP1</strain>
    </source>
</reference>
<dbReference type="PRINTS" id="PR00732">
    <property type="entry name" value="GLHYDRLASE4"/>
</dbReference>
<feature type="binding site" evidence="9">
    <location>
        <position position="149"/>
    </location>
    <ligand>
        <name>substrate</name>
    </ligand>
</feature>
<evidence type="ECO:0000256" key="3">
    <source>
        <dbReference type="ARBA" id="ARBA00022723"/>
    </source>
</evidence>
<evidence type="ECO:0000256" key="9">
    <source>
        <dbReference type="PIRSR" id="PIRSR601088-2"/>
    </source>
</evidence>
<dbReference type="SUPFAM" id="SSF56327">
    <property type="entry name" value="LDH C-terminal domain-like"/>
    <property type="match status" value="1"/>
</dbReference>
<evidence type="ECO:0000256" key="2">
    <source>
        <dbReference type="ARBA" id="ARBA00010141"/>
    </source>
</evidence>
<dbReference type="HOGENOM" id="CLU_045951_1_1_0"/>
<dbReference type="OrthoDB" id="9767022at2"/>
<evidence type="ECO:0000256" key="5">
    <source>
        <dbReference type="ARBA" id="ARBA00023027"/>
    </source>
</evidence>
<dbReference type="InterPro" id="IPR053715">
    <property type="entry name" value="GH4_Enzyme_sf"/>
</dbReference>
<gene>
    <name evidence="14" type="ordered locus">Tter_2617</name>
</gene>
<name>D1CID4_THET1</name>
<evidence type="ECO:0000256" key="8">
    <source>
        <dbReference type="ARBA" id="ARBA00023295"/>
    </source>
</evidence>
<dbReference type="InterPro" id="IPR001088">
    <property type="entry name" value="Glyco_hydro_4"/>
</dbReference>
<evidence type="ECO:0000256" key="4">
    <source>
        <dbReference type="ARBA" id="ARBA00022801"/>
    </source>
</evidence>
<evidence type="ECO:0000256" key="10">
    <source>
        <dbReference type="PIRSR" id="PIRSR601088-3"/>
    </source>
</evidence>
<feature type="binding site" evidence="10">
    <location>
        <position position="170"/>
    </location>
    <ligand>
        <name>Mn(2+)</name>
        <dbReference type="ChEBI" id="CHEBI:29035"/>
    </ligand>
</feature>
<keyword evidence="5 12" id="KW-0520">NAD</keyword>
<proteinExistence type="inferred from homology"/>
<keyword evidence="10" id="KW-0170">Cobalt</keyword>
<dbReference type="Pfam" id="PF11975">
    <property type="entry name" value="Glyco_hydro_4C"/>
    <property type="match status" value="1"/>
</dbReference>
<organism evidence="14 15">
    <name type="scientific">Thermobaculum terrenum (strain ATCC BAA-798 / CCMEE 7001 / YNP1)</name>
    <dbReference type="NCBI Taxonomy" id="525904"/>
    <lineage>
        <taxon>Bacteria</taxon>
        <taxon>Bacillati</taxon>
        <taxon>Chloroflexota</taxon>
        <taxon>Chloroflexia</taxon>
        <taxon>Candidatus Thermobaculales</taxon>
        <taxon>Candidatus Thermobaculaceae</taxon>
        <taxon>Thermobaculum</taxon>
    </lineage>
</organism>
<keyword evidence="4 12" id="KW-0378">Hydrolase</keyword>
<evidence type="ECO:0000256" key="7">
    <source>
        <dbReference type="ARBA" id="ARBA00023277"/>
    </source>
</evidence>
<evidence type="ECO:0000256" key="1">
    <source>
        <dbReference type="ARBA" id="ARBA00001936"/>
    </source>
</evidence>
<evidence type="ECO:0000256" key="11">
    <source>
        <dbReference type="PIRSR" id="PIRSR601088-4"/>
    </source>
</evidence>
<comment type="cofactor">
    <cofactor evidence="12">
        <name>NAD(+)</name>
        <dbReference type="ChEBI" id="CHEBI:57540"/>
    </cofactor>
    <text evidence="12">Binds 1 NAD(+) per subunit.</text>
</comment>
<dbReference type="CAZy" id="GH4">
    <property type="family name" value="Glycoside Hydrolase Family 4"/>
</dbReference>
<evidence type="ECO:0000313" key="15">
    <source>
        <dbReference type="Proteomes" id="UP000000323"/>
    </source>
</evidence>
<evidence type="ECO:0000256" key="6">
    <source>
        <dbReference type="ARBA" id="ARBA00023211"/>
    </source>
</evidence>